<dbReference type="Gene3D" id="3.40.50.1820">
    <property type="entry name" value="alpha/beta hydrolase"/>
    <property type="match status" value="1"/>
</dbReference>
<evidence type="ECO:0000259" key="3">
    <source>
        <dbReference type="Pfam" id="PF07859"/>
    </source>
</evidence>
<dbReference type="KEGG" id="red:roselon_03310"/>
<dbReference type="InterPro" id="IPR029058">
    <property type="entry name" value="AB_hydrolase_fold"/>
</dbReference>
<dbReference type="PANTHER" id="PTHR48081:SF30">
    <property type="entry name" value="ACETYL-HYDROLASE LIPR-RELATED"/>
    <property type="match status" value="1"/>
</dbReference>
<protein>
    <submittedName>
        <fullName evidence="4">Esterase</fullName>
    </submittedName>
</protein>
<dbReference type="HOGENOM" id="CLU_012494_13_1_5"/>
<evidence type="ECO:0000256" key="1">
    <source>
        <dbReference type="ARBA" id="ARBA00010515"/>
    </source>
</evidence>
<sequence>MTDLTFTDRLFRDMARYVDKPTLAYVPSQKALRVLFAVSVLMGGKTPRGTSVESDRRDGLIVTPRGVGPDAPLLFYVHGGGFTIGSPRTHLALASHIAAAAGMRLHMPGYPLAPEHPFPAAAEAILTAYRSHCDAGDAPAAIAGDSAGGNLAMVTAMAARDTGLPLPRAIALIAPALDLTGDIQARADAAPAEYLIPAAWAKRVFDAYLDGADPADPRLSPLKGDLSGLPPIMVQANDGEALAEDARALAEHVPGTRLDLWHGVQHVWQLRAGTTPAGTRACAEMGAWIKETSAR</sequence>
<reference evidence="4 5" key="1">
    <citation type="submission" date="2013-03" db="EMBL/GenBank/DDBJ databases">
        <authorList>
            <person name="Fiebig A."/>
            <person name="Goeker M."/>
            <person name="Klenk H.-P.P."/>
        </authorList>
    </citation>
    <scope>NUCLEOTIDE SEQUENCE [LARGE SCALE GENOMIC DNA]</scope>
    <source>
        <strain evidence="5">DSM 19469</strain>
    </source>
</reference>
<dbReference type="InterPro" id="IPR002168">
    <property type="entry name" value="Lipase_GDXG_HIS_AS"/>
</dbReference>
<dbReference type="PROSITE" id="PS01173">
    <property type="entry name" value="LIPASE_GDXG_HIS"/>
    <property type="match status" value="1"/>
</dbReference>
<dbReference type="GO" id="GO:0004806">
    <property type="term" value="F:triacylglycerol lipase activity"/>
    <property type="evidence" value="ECO:0007669"/>
    <property type="project" value="TreeGrafter"/>
</dbReference>
<dbReference type="InterPro" id="IPR050300">
    <property type="entry name" value="GDXG_lipolytic_enzyme"/>
</dbReference>
<dbReference type="STRING" id="1294273.roselon_03310"/>
<dbReference type="RefSeq" id="WP_025313201.1">
    <property type="nucleotide sequence ID" value="NZ_CP004372.1"/>
</dbReference>
<evidence type="ECO:0000256" key="2">
    <source>
        <dbReference type="ARBA" id="ARBA00022801"/>
    </source>
</evidence>
<keyword evidence="2" id="KW-0378">Hydrolase</keyword>
<dbReference type="InterPro" id="IPR013094">
    <property type="entry name" value="AB_hydrolase_3"/>
</dbReference>
<gene>
    <name evidence="4" type="ORF">roselon_03310</name>
</gene>
<dbReference type="Proteomes" id="UP000019593">
    <property type="component" value="Chromosome"/>
</dbReference>
<proteinExistence type="inferred from homology"/>
<dbReference type="Pfam" id="PF07859">
    <property type="entry name" value="Abhydrolase_3"/>
    <property type="match status" value="1"/>
</dbReference>
<dbReference type="SUPFAM" id="SSF53474">
    <property type="entry name" value="alpha/beta-Hydrolases"/>
    <property type="match status" value="1"/>
</dbReference>
<accession>W8RW79</accession>
<comment type="similarity">
    <text evidence="1">Belongs to the 'GDXG' lipolytic enzyme family.</text>
</comment>
<name>W8RW79_9RHOB</name>
<feature type="domain" description="Alpha/beta hydrolase fold-3" evidence="3">
    <location>
        <begin position="74"/>
        <end position="268"/>
    </location>
</feature>
<dbReference type="EMBL" id="CP004372">
    <property type="protein sequence ID" value="AHM05568.1"/>
    <property type="molecule type" value="Genomic_DNA"/>
</dbReference>
<keyword evidence="5" id="KW-1185">Reference proteome</keyword>
<dbReference type="eggNOG" id="COG0657">
    <property type="taxonomic scope" value="Bacteria"/>
</dbReference>
<evidence type="ECO:0000313" key="5">
    <source>
        <dbReference type="Proteomes" id="UP000019593"/>
    </source>
</evidence>
<evidence type="ECO:0000313" key="4">
    <source>
        <dbReference type="EMBL" id="AHM05568.1"/>
    </source>
</evidence>
<dbReference type="AlphaFoldDB" id="W8RW79"/>
<dbReference type="PANTHER" id="PTHR48081">
    <property type="entry name" value="AB HYDROLASE SUPERFAMILY PROTEIN C4A8.06C"/>
    <property type="match status" value="1"/>
</dbReference>
<organism evidence="4 5">
    <name type="scientific">Roseicyclus elongatus DSM 19469</name>
    <dbReference type="NCBI Taxonomy" id="1294273"/>
    <lineage>
        <taxon>Bacteria</taxon>
        <taxon>Pseudomonadati</taxon>
        <taxon>Pseudomonadota</taxon>
        <taxon>Alphaproteobacteria</taxon>
        <taxon>Rhodobacterales</taxon>
        <taxon>Roseobacteraceae</taxon>
        <taxon>Roseicyclus</taxon>
    </lineage>
</organism>